<dbReference type="EMBL" id="JAULSC010000437">
    <property type="protein sequence ID" value="MDO3398327.1"/>
    <property type="molecule type" value="Genomic_DNA"/>
</dbReference>
<dbReference type="RefSeq" id="WP_302710563.1">
    <property type="nucleotide sequence ID" value="NZ_JAULSC010000437.1"/>
</dbReference>
<dbReference type="Proteomes" id="UP001168363">
    <property type="component" value="Unassembled WGS sequence"/>
</dbReference>
<reference evidence="2" key="1">
    <citation type="submission" date="2023-06" db="EMBL/GenBank/DDBJ databases">
        <title>Genome sequence of Nocardioides sp. SOB44.</title>
        <authorList>
            <person name="Zhang G."/>
        </authorList>
    </citation>
    <scope>NUCLEOTIDE SEQUENCE</scope>
    <source>
        <strain evidence="2">SOB44</strain>
    </source>
</reference>
<keyword evidence="3" id="KW-1185">Reference proteome</keyword>
<keyword evidence="1" id="KW-0812">Transmembrane</keyword>
<feature type="transmembrane region" description="Helical" evidence="1">
    <location>
        <begin position="49"/>
        <end position="67"/>
    </location>
</feature>
<evidence type="ECO:0000313" key="3">
    <source>
        <dbReference type="Proteomes" id="UP001168363"/>
    </source>
</evidence>
<gene>
    <name evidence="2" type="ORF">QWJ41_21635</name>
</gene>
<organism evidence="2 3">
    <name type="scientific">Nocardioides cremeus</name>
    <dbReference type="NCBI Taxonomy" id="3058044"/>
    <lineage>
        <taxon>Bacteria</taxon>
        <taxon>Bacillati</taxon>
        <taxon>Actinomycetota</taxon>
        <taxon>Actinomycetes</taxon>
        <taxon>Propionibacteriales</taxon>
        <taxon>Nocardioidaceae</taxon>
        <taxon>Nocardioides</taxon>
    </lineage>
</organism>
<evidence type="ECO:0008006" key="4">
    <source>
        <dbReference type="Google" id="ProtNLM"/>
    </source>
</evidence>
<feature type="non-terminal residue" evidence="2">
    <location>
        <position position="1"/>
    </location>
</feature>
<sequence>PTEPPAQRRPVDWRRMRSPWAVLALLGSLLGAIGTAAGAAVAGRLAEDASVALVWLLALCVVGAAVLDSLGRT</sequence>
<evidence type="ECO:0000256" key="1">
    <source>
        <dbReference type="SAM" id="Phobius"/>
    </source>
</evidence>
<feature type="non-terminal residue" evidence="2">
    <location>
        <position position="73"/>
    </location>
</feature>
<evidence type="ECO:0000313" key="2">
    <source>
        <dbReference type="EMBL" id="MDO3398327.1"/>
    </source>
</evidence>
<feature type="transmembrane region" description="Helical" evidence="1">
    <location>
        <begin position="20"/>
        <end position="43"/>
    </location>
</feature>
<proteinExistence type="predicted"/>
<name>A0ABT8U155_9ACTN</name>
<comment type="caution">
    <text evidence="2">The sequence shown here is derived from an EMBL/GenBank/DDBJ whole genome shotgun (WGS) entry which is preliminary data.</text>
</comment>
<accession>A0ABT8U155</accession>
<keyword evidence="1" id="KW-0472">Membrane</keyword>
<keyword evidence="1" id="KW-1133">Transmembrane helix</keyword>
<protein>
    <recommendedName>
        <fullName evidence="4">DUF1275 domain-containing protein</fullName>
    </recommendedName>
</protein>